<evidence type="ECO:0000256" key="1">
    <source>
        <dbReference type="ARBA" id="ARBA00004245"/>
    </source>
</evidence>
<dbReference type="AlphaFoldDB" id="A0A8B6FXS3"/>
<comment type="caution">
    <text evidence="9">The sequence shown here is derived from an EMBL/GenBank/DDBJ whole genome shotgun (WGS) entry which is preliminary data.</text>
</comment>
<dbReference type="PROSITE" id="PS50067">
    <property type="entry name" value="KINESIN_MOTOR_2"/>
    <property type="match status" value="1"/>
</dbReference>
<evidence type="ECO:0000256" key="7">
    <source>
        <dbReference type="SAM" id="MobiDB-lite"/>
    </source>
</evidence>
<keyword evidence="4" id="KW-0206">Cytoskeleton</keyword>
<dbReference type="InterPro" id="IPR036961">
    <property type="entry name" value="Kinesin_motor_dom_sf"/>
</dbReference>
<organism evidence="9 10">
    <name type="scientific">Mytilus galloprovincialis</name>
    <name type="common">Mediterranean mussel</name>
    <dbReference type="NCBI Taxonomy" id="29158"/>
    <lineage>
        <taxon>Eukaryota</taxon>
        <taxon>Metazoa</taxon>
        <taxon>Spiralia</taxon>
        <taxon>Lophotrochozoa</taxon>
        <taxon>Mollusca</taxon>
        <taxon>Bivalvia</taxon>
        <taxon>Autobranchia</taxon>
        <taxon>Pteriomorphia</taxon>
        <taxon>Mytilida</taxon>
        <taxon>Mytiloidea</taxon>
        <taxon>Mytilidae</taxon>
        <taxon>Mytilinae</taxon>
        <taxon>Mytilus</taxon>
    </lineage>
</organism>
<comment type="similarity">
    <text evidence="5 6">Belongs to the TRAFAC class myosin-kinesin ATPase superfamily. Kinesin family.</text>
</comment>
<dbReference type="GO" id="GO:0007052">
    <property type="term" value="P:mitotic spindle organization"/>
    <property type="evidence" value="ECO:0007669"/>
    <property type="project" value="TreeGrafter"/>
</dbReference>
<dbReference type="PROSITE" id="PS00411">
    <property type="entry name" value="KINESIN_MOTOR_1"/>
    <property type="match status" value="1"/>
</dbReference>
<dbReference type="PANTHER" id="PTHR47969">
    <property type="entry name" value="CHROMOSOME-ASSOCIATED KINESIN KIF4A-RELATED"/>
    <property type="match status" value="1"/>
</dbReference>
<keyword evidence="10" id="KW-1185">Reference proteome</keyword>
<feature type="compositionally biased region" description="Polar residues" evidence="7">
    <location>
        <begin position="404"/>
        <end position="415"/>
    </location>
</feature>
<evidence type="ECO:0000256" key="5">
    <source>
        <dbReference type="PROSITE-ProRule" id="PRU00283"/>
    </source>
</evidence>
<reference evidence="9" key="1">
    <citation type="submission" date="2018-11" db="EMBL/GenBank/DDBJ databases">
        <authorList>
            <person name="Alioto T."/>
            <person name="Alioto T."/>
        </authorList>
    </citation>
    <scope>NUCLEOTIDE SEQUENCE</scope>
</reference>
<comment type="subcellular location">
    <subcellularLocation>
        <location evidence="1">Cytoplasm</location>
        <location evidence="1">Cytoskeleton</location>
    </subcellularLocation>
</comment>
<dbReference type="GO" id="GO:0005874">
    <property type="term" value="C:microtubule"/>
    <property type="evidence" value="ECO:0007669"/>
    <property type="project" value="UniProtKB-KW"/>
</dbReference>
<dbReference type="GO" id="GO:0008017">
    <property type="term" value="F:microtubule binding"/>
    <property type="evidence" value="ECO:0007669"/>
    <property type="project" value="InterPro"/>
</dbReference>
<dbReference type="GO" id="GO:0051231">
    <property type="term" value="P:spindle elongation"/>
    <property type="evidence" value="ECO:0007669"/>
    <property type="project" value="TreeGrafter"/>
</dbReference>
<evidence type="ECO:0000256" key="4">
    <source>
        <dbReference type="ARBA" id="ARBA00023212"/>
    </source>
</evidence>
<comment type="caution">
    <text evidence="5">Lacks conserved residue(s) required for the propagation of feature annotation.</text>
</comment>
<feature type="compositionally biased region" description="Polar residues" evidence="7">
    <location>
        <begin position="9"/>
        <end position="23"/>
    </location>
</feature>
<dbReference type="GO" id="GO:0003777">
    <property type="term" value="F:microtubule motor activity"/>
    <property type="evidence" value="ECO:0007669"/>
    <property type="project" value="InterPro"/>
</dbReference>
<dbReference type="InterPro" id="IPR027640">
    <property type="entry name" value="Kinesin-like_fam"/>
</dbReference>
<dbReference type="InterPro" id="IPR001752">
    <property type="entry name" value="Kinesin_motor_dom"/>
</dbReference>
<feature type="region of interest" description="Disordered" evidence="7">
    <location>
        <begin position="1"/>
        <end position="46"/>
    </location>
</feature>
<feature type="compositionally biased region" description="Basic and acidic residues" evidence="7">
    <location>
        <begin position="369"/>
        <end position="403"/>
    </location>
</feature>
<dbReference type="OrthoDB" id="3176171at2759"/>
<dbReference type="PRINTS" id="PR00380">
    <property type="entry name" value="KINESINHEAVY"/>
</dbReference>
<dbReference type="SUPFAM" id="SSF52540">
    <property type="entry name" value="P-loop containing nucleoside triphosphate hydrolases"/>
    <property type="match status" value="1"/>
</dbReference>
<feature type="compositionally biased region" description="Polar residues" evidence="7">
    <location>
        <begin position="124"/>
        <end position="139"/>
    </location>
</feature>
<evidence type="ECO:0000256" key="2">
    <source>
        <dbReference type="ARBA" id="ARBA00022741"/>
    </source>
</evidence>
<dbReference type="GO" id="GO:0005524">
    <property type="term" value="F:ATP binding"/>
    <property type="evidence" value="ECO:0007669"/>
    <property type="project" value="UniProtKB-KW"/>
</dbReference>
<evidence type="ECO:0000313" key="10">
    <source>
        <dbReference type="Proteomes" id="UP000596742"/>
    </source>
</evidence>
<feature type="compositionally biased region" description="Basic and acidic residues" evidence="7">
    <location>
        <begin position="109"/>
        <end position="121"/>
    </location>
</feature>
<dbReference type="InterPro" id="IPR027417">
    <property type="entry name" value="P-loop_NTPase"/>
</dbReference>
<keyword evidence="4" id="KW-0963">Cytoplasm</keyword>
<feature type="domain" description="Kinesin motor" evidence="8">
    <location>
        <begin position="123"/>
        <end position="272"/>
    </location>
</feature>
<protein>
    <recommendedName>
        <fullName evidence="6">Kinesin-like protein</fullName>
    </recommendedName>
</protein>
<keyword evidence="6" id="KW-0505">Motor protein</keyword>
<dbReference type="Gene3D" id="3.40.850.10">
    <property type="entry name" value="Kinesin motor domain"/>
    <property type="match status" value="1"/>
</dbReference>
<keyword evidence="3 6" id="KW-0067">ATP-binding</keyword>
<gene>
    <name evidence="9" type="ORF">MGAL_10B041521</name>
</gene>
<evidence type="ECO:0000259" key="8">
    <source>
        <dbReference type="PROSITE" id="PS50067"/>
    </source>
</evidence>
<dbReference type="Proteomes" id="UP000596742">
    <property type="component" value="Unassembled WGS sequence"/>
</dbReference>
<feature type="region of interest" description="Disordered" evidence="7">
    <location>
        <begin position="369"/>
        <end position="517"/>
    </location>
</feature>
<dbReference type="Pfam" id="PF00225">
    <property type="entry name" value="Kinesin"/>
    <property type="match status" value="1"/>
</dbReference>
<keyword evidence="2 6" id="KW-0547">Nucleotide-binding</keyword>
<dbReference type="EMBL" id="UYJE01007606">
    <property type="protein sequence ID" value="VDI56427.1"/>
    <property type="molecule type" value="Genomic_DNA"/>
</dbReference>
<accession>A0A8B6FXS3</accession>
<name>A0A8B6FXS3_MYTGA</name>
<sequence length="562" mass="64145">MSDREEQIQDTQRSQISQNNESVNKNHKPEVKNIQEPKINSKGYDFPEVADVDDFSMDDVGSEYEGNDVYMCYLKTDAGDVIGPLRLDIEDVQLGLPNFNQDKTVQNQDQKDQNQDQKDQNQDSGMRNRQTGSHGLNEFSSRSHSMLTLTVDTEQVDPDDENLYLTKRGKLTFVDLAGSEKVKDSGSSAEMLIESNNINRSLLVLGNCISSLGDPKKRQGHIPYRDSKLTKLLADSLGGNGVTLMIACVTPSAYHVHETTNTLRYASRAKRIKSKPVIKMDPREKLILSLKREIKILRNENHYLREQLEFPAKPKGDLQKNNDEKFMKMVKDMQSKASPGDKDLYAMLQEYMIENEALRNENSELHRNKDQLHRDHQSLSKHNERLQVDIEKLQRMDKVRHNNGESYRSPQNSSKPPYNPPPQRLPPNNQNQGYVSPTAGRGKPPPSHGQPKRPPHRLSEPLMRPAQLPPEHLQNGYVEEGYMSPRGRPPIQNGGMRQESPMRLTDSRRSSQSSTADTIKSINEKLKQELYDIEGQINHHHLVNTRTRSIYGSQTSMRSVHR</sequence>
<dbReference type="InterPro" id="IPR019821">
    <property type="entry name" value="Kinesin_motor_CS"/>
</dbReference>
<evidence type="ECO:0000256" key="3">
    <source>
        <dbReference type="ARBA" id="ARBA00022840"/>
    </source>
</evidence>
<keyword evidence="6" id="KW-0493">Microtubule</keyword>
<dbReference type="GO" id="GO:0005875">
    <property type="term" value="C:microtubule associated complex"/>
    <property type="evidence" value="ECO:0007669"/>
    <property type="project" value="TreeGrafter"/>
</dbReference>
<dbReference type="PANTHER" id="PTHR47969:SF33">
    <property type="entry name" value="KINESIN-LIKE PROTEIN"/>
    <property type="match status" value="1"/>
</dbReference>
<dbReference type="SMART" id="SM00129">
    <property type="entry name" value="KISc"/>
    <property type="match status" value="1"/>
</dbReference>
<proteinExistence type="inferred from homology"/>
<dbReference type="GO" id="GO:0007018">
    <property type="term" value="P:microtubule-based movement"/>
    <property type="evidence" value="ECO:0007669"/>
    <property type="project" value="InterPro"/>
</dbReference>
<feature type="region of interest" description="Disordered" evidence="7">
    <location>
        <begin position="104"/>
        <end position="139"/>
    </location>
</feature>
<evidence type="ECO:0000313" key="9">
    <source>
        <dbReference type="EMBL" id="VDI56427.1"/>
    </source>
</evidence>
<evidence type="ECO:0000256" key="6">
    <source>
        <dbReference type="RuleBase" id="RU000394"/>
    </source>
</evidence>